<dbReference type="NCBIfam" id="TIGR00278">
    <property type="entry name" value="membrane protein insertion efficiency factor YidD"/>
    <property type="match status" value="1"/>
</dbReference>
<comment type="function">
    <text evidence="1">Could be involved in insertion of integral membrane proteins into the membrane.</text>
</comment>
<evidence type="ECO:0000313" key="3">
    <source>
        <dbReference type="EMBL" id="SCB42005.1"/>
    </source>
</evidence>
<dbReference type="PANTHER" id="PTHR33383:SF1">
    <property type="entry name" value="MEMBRANE PROTEIN INSERTION EFFICIENCY FACTOR-RELATED"/>
    <property type="match status" value="1"/>
</dbReference>
<accession>A0A1C3WQ06</accession>
<comment type="similarity">
    <text evidence="1">Belongs to the UPF0161 family.</text>
</comment>
<keyword evidence="1" id="KW-0472">Membrane</keyword>
<dbReference type="PANTHER" id="PTHR33383">
    <property type="entry name" value="MEMBRANE PROTEIN INSERTION EFFICIENCY FACTOR-RELATED"/>
    <property type="match status" value="1"/>
</dbReference>
<dbReference type="GO" id="GO:0005886">
    <property type="term" value="C:plasma membrane"/>
    <property type="evidence" value="ECO:0007669"/>
    <property type="project" value="UniProtKB-SubCell"/>
</dbReference>
<dbReference type="Proteomes" id="UP000199435">
    <property type="component" value="Unassembled WGS sequence"/>
</dbReference>
<dbReference type="Pfam" id="PF01809">
    <property type="entry name" value="YidD"/>
    <property type="match status" value="1"/>
</dbReference>
<dbReference type="EMBL" id="FMAH01000035">
    <property type="protein sequence ID" value="SCB42005.1"/>
    <property type="molecule type" value="Genomic_DNA"/>
</dbReference>
<evidence type="ECO:0000256" key="2">
    <source>
        <dbReference type="SAM" id="MobiDB-lite"/>
    </source>
</evidence>
<evidence type="ECO:0000313" key="4">
    <source>
        <dbReference type="Proteomes" id="UP000199435"/>
    </source>
</evidence>
<keyword evidence="4" id="KW-1185">Reference proteome</keyword>
<dbReference type="SMART" id="SM01234">
    <property type="entry name" value="Haemolytic"/>
    <property type="match status" value="1"/>
</dbReference>
<organism evidence="3 4">
    <name type="scientific">Rhizobium miluonense</name>
    <dbReference type="NCBI Taxonomy" id="411945"/>
    <lineage>
        <taxon>Bacteria</taxon>
        <taxon>Pseudomonadati</taxon>
        <taxon>Pseudomonadota</taxon>
        <taxon>Alphaproteobacteria</taxon>
        <taxon>Hyphomicrobiales</taxon>
        <taxon>Rhizobiaceae</taxon>
        <taxon>Rhizobium/Agrobacterium group</taxon>
        <taxon>Rhizobium</taxon>
    </lineage>
</organism>
<name>A0A1C3WQ06_9HYPH</name>
<sequence>MPKRLKPSEWALIMCQFCLMQDDDEDEGGAAPSKRAWRDTSPAGDKAVKSRNYSGPFRKTPDRLFGMGLIRLYQLTLSGFVGNSCRHIPTCSEYGYEAVARHGLWAGGWMTLFRVARCGPGGTSGLDPVPGELEQHYHWWTPWRYFRLGQKAA</sequence>
<comment type="subcellular location">
    <subcellularLocation>
        <location evidence="1">Cell membrane</location>
        <topology evidence="1">Peripheral membrane protein</topology>
        <orientation evidence="1">Cytoplasmic side</orientation>
    </subcellularLocation>
</comment>
<dbReference type="AlphaFoldDB" id="A0A1C3WQ06"/>
<reference evidence="4" key="1">
    <citation type="submission" date="2016-08" db="EMBL/GenBank/DDBJ databases">
        <authorList>
            <person name="Varghese N."/>
            <person name="Submissions Spin"/>
        </authorList>
    </citation>
    <scope>NUCLEOTIDE SEQUENCE [LARGE SCALE GENOMIC DNA]</scope>
    <source>
        <strain evidence="4">HAMBI 2971</strain>
    </source>
</reference>
<evidence type="ECO:0000256" key="1">
    <source>
        <dbReference type="HAMAP-Rule" id="MF_00386"/>
    </source>
</evidence>
<dbReference type="InterPro" id="IPR002696">
    <property type="entry name" value="Membr_insert_effic_factor_YidD"/>
</dbReference>
<feature type="region of interest" description="Disordered" evidence="2">
    <location>
        <begin position="29"/>
        <end position="54"/>
    </location>
</feature>
<protein>
    <recommendedName>
        <fullName evidence="1">Putative membrane protein insertion efficiency factor</fullName>
    </recommendedName>
</protein>
<dbReference type="STRING" id="411945.GA0061102_103573"/>
<gene>
    <name evidence="3" type="ORF">GA0061102_103573</name>
</gene>
<keyword evidence="1" id="KW-1003">Cell membrane</keyword>
<proteinExistence type="inferred from homology"/>
<dbReference type="HAMAP" id="MF_00386">
    <property type="entry name" value="UPF0161_YidD"/>
    <property type="match status" value="1"/>
</dbReference>